<dbReference type="GO" id="GO:0009424">
    <property type="term" value="C:bacterial-type flagellum hook"/>
    <property type="evidence" value="ECO:0007669"/>
    <property type="project" value="UniProtKB-UniRule"/>
</dbReference>
<dbReference type="EMBL" id="VYKJ01000013">
    <property type="protein sequence ID" value="KAA8996730.1"/>
    <property type="molecule type" value="Genomic_DNA"/>
</dbReference>
<evidence type="ECO:0000256" key="3">
    <source>
        <dbReference type="ARBA" id="ARBA00016246"/>
    </source>
</evidence>
<dbReference type="PANTHER" id="PTHR30288:SF0">
    <property type="entry name" value="FLAGELLAR HOOK-ASSOCIATED PROTEIN 2"/>
    <property type="match status" value="1"/>
</dbReference>
<feature type="region of interest" description="Disordered" evidence="8">
    <location>
        <begin position="1"/>
        <end position="23"/>
    </location>
</feature>
<keyword evidence="11" id="KW-0969">Cilium</keyword>
<feature type="domain" description="Flagellar hook-associated protein 2 C-terminal" evidence="10">
    <location>
        <begin position="239"/>
        <end position="459"/>
    </location>
</feature>
<accession>A0A5J5FT77</accession>
<dbReference type="InterPro" id="IPR040026">
    <property type="entry name" value="FliD"/>
</dbReference>
<feature type="domain" description="Flagellar hook-associated protein 2 N-terminal" evidence="9">
    <location>
        <begin position="33"/>
        <end position="126"/>
    </location>
</feature>
<dbReference type="GO" id="GO:0071973">
    <property type="term" value="P:bacterial-type flagellum-dependent cell motility"/>
    <property type="evidence" value="ECO:0007669"/>
    <property type="project" value="TreeGrafter"/>
</dbReference>
<organism evidence="11 12">
    <name type="scientific">Affinibrenneria salicis</name>
    <dbReference type="NCBI Taxonomy" id="2590031"/>
    <lineage>
        <taxon>Bacteria</taxon>
        <taxon>Pseudomonadati</taxon>
        <taxon>Pseudomonadota</taxon>
        <taxon>Gammaproteobacteria</taxon>
        <taxon>Enterobacterales</taxon>
        <taxon>Pectobacteriaceae</taxon>
        <taxon>Affinibrenneria</taxon>
    </lineage>
</organism>
<comment type="subunit">
    <text evidence="2 7">Homopentamer.</text>
</comment>
<sequence>MATTISSSTAATTSTSTSSSGSLTSTLGLGTGSGLDLQSVLDSLQTVEEQRLTVITNKQTAYQDKSDAYDALETALETYATATEKLTDSDLFNAKKTSTNTAFSTEVSSSAATGSYSVQVTQLATAETLVTGAQDSKTSQLGTSGLSDRTLSITVGSGSAVSISLTDDQTTLSGIASAINASKAGVTASIVQSGDSSYQLTITSDSTGAANTVAISSNDSALESILGDTSSSRTTSVAAQNAELTVNGVAIERSSNTVTDVPSEGVTLTLTATSSSAETLTVSKSITDATSAIKAWATAYNTLQSAFTTLSDPEQDTGVLSGDSVLRGVKNQLKSLLSTAQSSDTYKVVNELGIKLNSDGTLTVSDTDLINALTEDASAVSDFFVGNGTTTGLATQMVAKVDTFTNDKTGTIAQAKEDITDMLSSLTKQYTKVQTSIESTMARYKAQFVKLDVLMSEMSTMSTYLTNQFEALTSSSS</sequence>
<dbReference type="RefSeq" id="WP_150436974.1">
    <property type="nucleotide sequence ID" value="NZ_VYKJ01000013.1"/>
</dbReference>
<reference evidence="11 12" key="1">
    <citation type="submission" date="2019-09" db="EMBL/GenBank/DDBJ databases">
        <authorList>
            <person name="Li Y."/>
        </authorList>
    </citation>
    <scope>NUCLEOTIDE SEQUENCE [LARGE SCALE GENOMIC DNA]</scope>
    <source>
        <strain evidence="11 12">L3-3HA</strain>
    </source>
</reference>
<keyword evidence="12" id="KW-1185">Reference proteome</keyword>
<dbReference type="InterPro" id="IPR003481">
    <property type="entry name" value="FliD_N"/>
</dbReference>
<comment type="similarity">
    <text evidence="1 7">Belongs to the FliD family.</text>
</comment>
<dbReference type="GO" id="GO:0005576">
    <property type="term" value="C:extracellular region"/>
    <property type="evidence" value="ECO:0007669"/>
    <property type="project" value="UniProtKB-SubCell"/>
</dbReference>
<dbReference type="GO" id="GO:0007155">
    <property type="term" value="P:cell adhesion"/>
    <property type="evidence" value="ECO:0007669"/>
    <property type="project" value="InterPro"/>
</dbReference>
<dbReference type="NCBIfam" id="NF005955">
    <property type="entry name" value="PRK08032.1"/>
    <property type="match status" value="1"/>
</dbReference>
<dbReference type="Pfam" id="PF07195">
    <property type="entry name" value="FliD_C"/>
    <property type="match status" value="1"/>
</dbReference>
<protein>
    <recommendedName>
        <fullName evidence="3 7">Flagellar hook-associated protein 2</fullName>
        <shortName evidence="7">HAP2</shortName>
    </recommendedName>
    <alternativeName>
        <fullName evidence="7">Flagellar cap protein</fullName>
    </alternativeName>
</protein>
<evidence type="ECO:0000256" key="1">
    <source>
        <dbReference type="ARBA" id="ARBA00009764"/>
    </source>
</evidence>
<evidence type="ECO:0000259" key="9">
    <source>
        <dbReference type="Pfam" id="PF02465"/>
    </source>
</evidence>
<dbReference type="AlphaFoldDB" id="A0A5J5FT77"/>
<evidence type="ECO:0000256" key="8">
    <source>
        <dbReference type="SAM" id="MobiDB-lite"/>
    </source>
</evidence>
<evidence type="ECO:0000256" key="5">
    <source>
        <dbReference type="ARBA" id="ARBA00023143"/>
    </source>
</evidence>
<keyword evidence="11" id="KW-0966">Cell projection</keyword>
<dbReference type="PANTHER" id="PTHR30288">
    <property type="entry name" value="FLAGELLAR CAP/ASSEMBLY PROTEIN FLID"/>
    <property type="match status" value="1"/>
</dbReference>
<dbReference type="GO" id="GO:0009421">
    <property type="term" value="C:bacterial-type flagellum filament cap"/>
    <property type="evidence" value="ECO:0007669"/>
    <property type="project" value="InterPro"/>
</dbReference>
<name>A0A5J5FT77_9GAMM</name>
<comment type="caution">
    <text evidence="11">The sequence shown here is derived from an EMBL/GenBank/DDBJ whole genome shotgun (WGS) entry which is preliminary data.</text>
</comment>
<evidence type="ECO:0000256" key="2">
    <source>
        <dbReference type="ARBA" id="ARBA00011255"/>
    </source>
</evidence>
<comment type="function">
    <text evidence="7">Required for morphogenesis and for the elongation of the flagellar filament by facilitating polymerization of the flagellin monomers at the tip of growing filament. Forms a capping structure, which prevents flagellin subunits (transported through the central channel of the flagellum) from leaking out without polymerization at the distal end.</text>
</comment>
<keyword evidence="11" id="KW-0282">Flagellum</keyword>
<dbReference type="Proteomes" id="UP000335415">
    <property type="component" value="Unassembled WGS sequence"/>
</dbReference>
<comment type="subcellular location">
    <subcellularLocation>
        <location evidence="7">Secreted</location>
    </subcellularLocation>
    <subcellularLocation>
        <location evidence="7">Bacterial flagellum</location>
    </subcellularLocation>
</comment>
<keyword evidence="5 7" id="KW-0975">Bacterial flagellum</keyword>
<evidence type="ECO:0000313" key="11">
    <source>
        <dbReference type="EMBL" id="KAA8996730.1"/>
    </source>
</evidence>
<dbReference type="Pfam" id="PF02465">
    <property type="entry name" value="FliD_N"/>
    <property type="match status" value="1"/>
</dbReference>
<dbReference type="InterPro" id="IPR010809">
    <property type="entry name" value="FliD_C"/>
</dbReference>
<evidence type="ECO:0000256" key="6">
    <source>
        <dbReference type="ARBA" id="ARBA00025175"/>
    </source>
</evidence>
<evidence type="ECO:0000256" key="7">
    <source>
        <dbReference type="RuleBase" id="RU362066"/>
    </source>
</evidence>
<keyword evidence="7" id="KW-0964">Secreted</keyword>
<evidence type="ECO:0000259" key="10">
    <source>
        <dbReference type="Pfam" id="PF07195"/>
    </source>
</evidence>
<keyword evidence="4" id="KW-0175">Coiled coil</keyword>
<evidence type="ECO:0000313" key="12">
    <source>
        <dbReference type="Proteomes" id="UP000335415"/>
    </source>
</evidence>
<evidence type="ECO:0000256" key="4">
    <source>
        <dbReference type="ARBA" id="ARBA00023054"/>
    </source>
</evidence>
<dbReference type="OrthoDB" id="5980200at2"/>
<comment type="function">
    <text evidence="6">Required for the morphogenesis and for the elongation of the flagellar filament by facilitating polymerization of the flagellin monomers at the tip of growing filament. Forms a capping structure, which prevents flagellin subunits (transported through the central channel of the flagellum) from leaking out without polymerization at the distal end.</text>
</comment>
<gene>
    <name evidence="11" type="primary">fliD</name>
    <name evidence="11" type="ORF">FJU30_21260</name>
</gene>
<proteinExistence type="inferred from homology"/>